<dbReference type="GO" id="GO:0015171">
    <property type="term" value="F:amino acid transmembrane transporter activity"/>
    <property type="evidence" value="ECO:0007669"/>
    <property type="project" value="TreeGrafter"/>
</dbReference>
<proteinExistence type="predicted"/>
<dbReference type="Pfam" id="PF01810">
    <property type="entry name" value="LysE"/>
    <property type="match status" value="1"/>
</dbReference>
<dbReference type="InterPro" id="IPR001123">
    <property type="entry name" value="LeuE-type"/>
</dbReference>
<dbReference type="EMBL" id="JABCJJ010000006">
    <property type="protein sequence ID" value="NMR19702.1"/>
    <property type="molecule type" value="Genomic_DNA"/>
</dbReference>
<dbReference type="PIRSF" id="PIRSF006324">
    <property type="entry name" value="LeuE"/>
    <property type="match status" value="1"/>
</dbReference>
<dbReference type="Proteomes" id="UP000562124">
    <property type="component" value="Unassembled WGS sequence"/>
</dbReference>
<keyword evidence="8" id="KW-1185">Reference proteome</keyword>
<accession>A0A7Y0LZP0</accession>
<evidence type="ECO:0000256" key="2">
    <source>
        <dbReference type="ARBA" id="ARBA00022475"/>
    </source>
</evidence>
<evidence type="ECO:0000256" key="5">
    <source>
        <dbReference type="ARBA" id="ARBA00023136"/>
    </source>
</evidence>
<dbReference type="PANTHER" id="PTHR30086">
    <property type="entry name" value="ARGININE EXPORTER PROTEIN ARGO"/>
    <property type="match status" value="1"/>
</dbReference>
<protein>
    <submittedName>
        <fullName evidence="7">LysE family translocator</fullName>
    </submittedName>
</protein>
<keyword evidence="2" id="KW-1003">Cell membrane</keyword>
<dbReference type="PANTHER" id="PTHR30086:SF20">
    <property type="entry name" value="ARGININE EXPORTER PROTEIN ARGO-RELATED"/>
    <property type="match status" value="1"/>
</dbReference>
<reference evidence="7 8" key="1">
    <citation type="submission" date="2020-04" db="EMBL/GenBank/DDBJ databases">
        <title>Sequencing and Assembly of C. fimi.</title>
        <authorList>
            <person name="Ramsey A.R."/>
        </authorList>
    </citation>
    <scope>NUCLEOTIDE SEQUENCE [LARGE SCALE GENOMIC DNA]</scope>
    <source>
        <strain evidence="7 8">SB</strain>
    </source>
</reference>
<comment type="subcellular location">
    <subcellularLocation>
        <location evidence="1">Cell membrane</location>
        <topology evidence="1">Multi-pass membrane protein</topology>
    </subcellularLocation>
</comment>
<keyword evidence="3 6" id="KW-0812">Transmembrane</keyword>
<dbReference type="AlphaFoldDB" id="A0A7Y0LZP0"/>
<evidence type="ECO:0000313" key="7">
    <source>
        <dbReference type="EMBL" id="NMR19702.1"/>
    </source>
</evidence>
<keyword evidence="4 6" id="KW-1133">Transmembrane helix</keyword>
<feature type="transmembrane region" description="Helical" evidence="6">
    <location>
        <begin position="167"/>
        <end position="184"/>
    </location>
</feature>
<gene>
    <name evidence="7" type="ORF">HIR71_05595</name>
</gene>
<evidence type="ECO:0000256" key="6">
    <source>
        <dbReference type="SAM" id="Phobius"/>
    </source>
</evidence>
<dbReference type="GO" id="GO:0005886">
    <property type="term" value="C:plasma membrane"/>
    <property type="evidence" value="ECO:0007669"/>
    <property type="project" value="UniProtKB-SubCell"/>
</dbReference>
<keyword evidence="5 6" id="KW-0472">Membrane</keyword>
<evidence type="ECO:0000256" key="3">
    <source>
        <dbReference type="ARBA" id="ARBA00022692"/>
    </source>
</evidence>
<evidence type="ECO:0000313" key="8">
    <source>
        <dbReference type="Proteomes" id="UP000562124"/>
    </source>
</evidence>
<evidence type="ECO:0000256" key="1">
    <source>
        <dbReference type="ARBA" id="ARBA00004651"/>
    </source>
</evidence>
<sequence length="229" mass="23417">MMDLHTLALFALAALALIVVPGPSVGFILATTLRRGRSAGLRATAGIELGYLVHVTGAVVGVSAVIAASATAFTVVKVVGAAWLLWLAVRTWRARTPGTVDQWGAGPVGAGDGSAAGSELAGAEQAAAPGGGELRAGLLVGALNPKTALFYLAFLPQFVRPDAGPPWLQLLTLGLVFIGLAWAVDSLWAVGGEGLRRLLPRVRLALLDRVSAGVYAALGLVTLTARRVA</sequence>
<evidence type="ECO:0000256" key="4">
    <source>
        <dbReference type="ARBA" id="ARBA00022989"/>
    </source>
</evidence>
<feature type="transmembrane region" description="Helical" evidence="6">
    <location>
        <begin position="58"/>
        <end position="86"/>
    </location>
</feature>
<name>A0A7Y0LZP0_CELFI</name>
<comment type="caution">
    <text evidence="7">The sequence shown here is derived from an EMBL/GenBank/DDBJ whole genome shotgun (WGS) entry which is preliminary data.</text>
</comment>
<dbReference type="RefSeq" id="WP_169324077.1">
    <property type="nucleotide sequence ID" value="NZ_JABCJJ010000006.1"/>
</dbReference>
<organism evidence="7 8">
    <name type="scientific">Cellulomonas fimi</name>
    <dbReference type="NCBI Taxonomy" id="1708"/>
    <lineage>
        <taxon>Bacteria</taxon>
        <taxon>Bacillati</taxon>
        <taxon>Actinomycetota</taxon>
        <taxon>Actinomycetes</taxon>
        <taxon>Micrococcales</taxon>
        <taxon>Cellulomonadaceae</taxon>
        <taxon>Cellulomonas</taxon>
    </lineage>
</organism>